<evidence type="ECO:0000256" key="6">
    <source>
        <dbReference type="RuleBase" id="RU361197"/>
    </source>
</evidence>
<dbReference type="GO" id="GO:0006046">
    <property type="term" value="P:N-acetylglucosamine catabolic process"/>
    <property type="evidence" value="ECO:0007669"/>
    <property type="project" value="TreeGrafter"/>
</dbReference>
<dbReference type="GO" id="GO:0006043">
    <property type="term" value="P:glucosamine catabolic process"/>
    <property type="evidence" value="ECO:0007669"/>
    <property type="project" value="TreeGrafter"/>
</dbReference>
<dbReference type="FunFam" id="3.40.50.1360:FF:000002">
    <property type="entry name" value="Glucosamine-6-phosphate deaminase"/>
    <property type="match status" value="1"/>
</dbReference>
<protein>
    <recommendedName>
        <fullName evidence="6">Glucosamine-6-phosphate isomerase</fullName>
        <ecNumber evidence="6">3.5.99.6</ecNumber>
    </recommendedName>
    <alternativeName>
        <fullName evidence="6">Glucosamine-6-phosphate isomerase</fullName>
    </alternativeName>
</protein>
<dbReference type="HAMAP" id="MF_01241">
    <property type="entry name" value="GlcN6P_deamin"/>
    <property type="match status" value="1"/>
</dbReference>
<dbReference type="GO" id="GO:0042802">
    <property type="term" value="F:identical protein binding"/>
    <property type="evidence" value="ECO:0007669"/>
    <property type="project" value="TreeGrafter"/>
</dbReference>
<keyword evidence="3 6" id="KW-0378">Hydrolase</keyword>
<dbReference type="GO" id="GO:0016853">
    <property type="term" value="F:isomerase activity"/>
    <property type="evidence" value="ECO:0007669"/>
    <property type="project" value="UniProtKB-KW"/>
</dbReference>
<dbReference type="PANTHER" id="PTHR11280:SF5">
    <property type="entry name" value="GLUCOSAMINE-6-PHOSPHATE ISOMERASE"/>
    <property type="match status" value="1"/>
</dbReference>
<keyword evidence="8" id="KW-0413">Isomerase</keyword>
<dbReference type="InterPro" id="IPR018321">
    <property type="entry name" value="Glucosamine6P_isomerase_CS"/>
</dbReference>
<reference evidence="8" key="1">
    <citation type="journal article" date="2020" name="Stud. Mycol.">
        <title>101 Dothideomycetes genomes: a test case for predicting lifestyles and emergence of pathogens.</title>
        <authorList>
            <person name="Haridas S."/>
            <person name="Albert R."/>
            <person name="Binder M."/>
            <person name="Bloem J."/>
            <person name="Labutti K."/>
            <person name="Salamov A."/>
            <person name="Andreopoulos B."/>
            <person name="Baker S."/>
            <person name="Barry K."/>
            <person name="Bills G."/>
            <person name="Bluhm B."/>
            <person name="Cannon C."/>
            <person name="Castanera R."/>
            <person name="Culley D."/>
            <person name="Daum C."/>
            <person name="Ezra D."/>
            <person name="Gonzalez J."/>
            <person name="Henrissat B."/>
            <person name="Kuo A."/>
            <person name="Liang C."/>
            <person name="Lipzen A."/>
            <person name="Lutzoni F."/>
            <person name="Magnuson J."/>
            <person name="Mondo S."/>
            <person name="Nolan M."/>
            <person name="Ohm R."/>
            <person name="Pangilinan J."/>
            <person name="Park H.-J."/>
            <person name="Ramirez L."/>
            <person name="Alfaro M."/>
            <person name="Sun H."/>
            <person name="Tritt A."/>
            <person name="Yoshinaga Y."/>
            <person name="Zwiers L.-H."/>
            <person name="Turgeon B."/>
            <person name="Goodwin S."/>
            <person name="Spatafora J."/>
            <person name="Crous P."/>
            <person name="Grigoriev I."/>
        </authorList>
    </citation>
    <scope>NUCLEOTIDE SEQUENCE</scope>
    <source>
        <strain evidence="8">CBS 109.77</strain>
    </source>
</reference>
<evidence type="ECO:0000256" key="4">
    <source>
        <dbReference type="ARBA" id="ARBA00023277"/>
    </source>
</evidence>
<dbReference type="GO" id="GO:0005975">
    <property type="term" value="P:carbohydrate metabolic process"/>
    <property type="evidence" value="ECO:0007669"/>
    <property type="project" value="InterPro"/>
</dbReference>
<accession>A0A6A6WRR6</accession>
<dbReference type="CDD" id="cd01399">
    <property type="entry name" value="GlcN6P_deaminase"/>
    <property type="match status" value="1"/>
</dbReference>
<evidence type="ECO:0000256" key="3">
    <source>
        <dbReference type="ARBA" id="ARBA00022801"/>
    </source>
</evidence>
<dbReference type="NCBIfam" id="TIGR00502">
    <property type="entry name" value="nagB"/>
    <property type="match status" value="1"/>
</dbReference>
<dbReference type="OrthoDB" id="7663298at2759"/>
<comment type="catalytic activity">
    <reaction evidence="1 6">
        <text>alpha-D-glucosamine 6-phosphate + H2O = beta-D-fructose 6-phosphate + NH4(+)</text>
        <dbReference type="Rhea" id="RHEA:12172"/>
        <dbReference type="ChEBI" id="CHEBI:15377"/>
        <dbReference type="ChEBI" id="CHEBI:28938"/>
        <dbReference type="ChEBI" id="CHEBI:57634"/>
        <dbReference type="ChEBI" id="CHEBI:75989"/>
        <dbReference type="EC" id="3.5.99.6"/>
    </reaction>
</comment>
<evidence type="ECO:0000256" key="2">
    <source>
        <dbReference type="ARBA" id="ARBA00005526"/>
    </source>
</evidence>
<proteinExistence type="inferred from homology"/>
<dbReference type="InterPro" id="IPR037171">
    <property type="entry name" value="NagB/RpiA_transferase-like"/>
</dbReference>
<feature type="domain" description="Glucosamine/galactosamine-6-phosphate isomerase" evidence="7">
    <location>
        <begin position="9"/>
        <end position="219"/>
    </location>
</feature>
<dbReference type="PROSITE" id="PS01161">
    <property type="entry name" value="GLC_GALNAC_ISOMERASE"/>
    <property type="match status" value="1"/>
</dbReference>
<dbReference type="PANTHER" id="PTHR11280">
    <property type="entry name" value="GLUCOSAMINE-6-PHOSPHATE ISOMERASE"/>
    <property type="match status" value="1"/>
</dbReference>
<dbReference type="SUPFAM" id="SSF100950">
    <property type="entry name" value="NagB/RpiA/CoA transferase-like"/>
    <property type="match status" value="1"/>
</dbReference>
<evidence type="ECO:0000313" key="9">
    <source>
        <dbReference type="Proteomes" id="UP000799757"/>
    </source>
</evidence>
<keyword evidence="4 6" id="KW-0119">Carbohydrate metabolism</keyword>
<evidence type="ECO:0000259" key="7">
    <source>
        <dbReference type="Pfam" id="PF01182"/>
    </source>
</evidence>
<evidence type="ECO:0000256" key="1">
    <source>
        <dbReference type="ARBA" id="ARBA00000644"/>
    </source>
</evidence>
<dbReference type="EC" id="3.5.99.6" evidence="6"/>
<dbReference type="GO" id="GO:0019262">
    <property type="term" value="P:N-acetylneuraminate catabolic process"/>
    <property type="evidence" value="ECO:0007669"/>
    <property type="project" value="TreeGrafter"/>
</dbReference>
<dbReference type="InterPro" id="IPR006148">
    <property type="entry name" value="Glc/Gal-6P_isomerase"/>
</dbReference>
<dbReference type="AlphaFoldDB" id="A0A6A6WRR6"/>
<sequence>MRLIIRDDAALASKYVADYIIERITAFNATPERPFVLGLPTGSSPVLIYQHLVRRHKAGEISFRNVVTFNMDEYVGLSREHPESYHSFMYKHFFSHVDVKPGNINILNGNAPDLEAECHEYEEKIKRAGGIELFLGGVGPDGHIAFNEPGSSLKSRTRVKTLAYDTIVANSRFFSNDLTQVPRMALTVGVQTVLEAREVVIIITGPHKAPALQKCIEGGLNHMWTLSSLQLHPHPMLVVDEDATLELQVKTVKYFKSIEMVANELGFRQVLPQKRDSVIEDQILPAQANNAKLEVPQLNISRSASPILEPMSARISSDATKVNQAMDFVEDPPLLRMSARISS</sequence>
<gene>
    <name evidence="8" type="ORF">K505DRAFT_330099</name>
</gene>
<dbReference type="Proteomes" id="UP000799757">
    <property type="component" value="Unassembled WGS sequence"/>
</dbReference>
<keyword evidence="9" id="KW-1185">Reference proteome</keyword>
<evidence type="ECO:0000256" key="5">
    <source>
        <dbReference type="ARBA" id="ARBA00049961"/>
    </source>
</evidence>
<dbReference type="Gene3D" id="3.40.50.1360">
    <property type="match status" value="1"/>
</dbReference>
<organism evidence="8 9">
    <name type="scientific">Melanomma pulvis-pyrius CBS 109.77</name>
    <dbReference type="NCBI Taxonomy" id="1314802"/>
    <lineage>
        <taxon>Eukaryota</taxon>
        <taxon>Fungi</taxon>
        <taxon>Dikarya</taxon>
        <taxon>Ascomycota</taxon>
        <taxon>Pezizomycotina</taxon>
        <taxon>Dothideomycetes</taxon>
        <taxon>Pleosporomycetidae</taxon>
        <taxon>Pleosporales</taxon>
        <taxon>Melanommataceae</taxon>
        <taxon>Melanomma</taxon>
    </lineage>
</organism>
<name>A0A6A6WRR6_9PLEO</name>
<comment type="similarity">
    <text evidence="2 6">Belongs to the glucosamine/galactosamine-6-phosphate isomerase family.</text>
</comment>
<dbReference type="GO" id="GO:0004342">
    <property type="term" value="F:glucosamine-6-phosphate deaminase activity"/>
    <property type="evidence" value="ECO:0007669"/>
    <property type="project" value="UniProtKB-UniRule"/>
</dbReference>
<dbReference type="GO" id="GO:0005829">
    <property type="term" value="C:cytosol"/>
    <property type="evidence" value="ECO:0007669"/>
    <property type="project" value="UniProtKB-ARBA"/>
</dbReference>
<evidence type="ECO:0000313" key="8">
    <source>
        <dbReference type="EMBL" id="KAF2786800.1"/>
    </source>
</evidence>
<dbReference type="Pfam" id="PF01182">
    <property type="entry name" value="Glucosamine_iso"/>
    <property type="match status" value="1"/>
</dbReference>
<comment type="function">
    <text evidence="5">Catalyzes the reversible conversion of alpha-D-glucosamine 6-phosphate (GlcN-6P) into beta-D-fructose 6-phosphate (Fru-6P) and ammonium ion, a regulatory reaction step in de novo uridine diphosphate-N-acetyl-alpha-D-glucosamine (UDP-GlcNAc) biosynthesis via hexosamine pathway.</text>
</comment>
<dbReference type="InterPro" id="IPR004547">
    <property type="entry name" value="Glucosamine6P_isomerase"/>
</dbReference>
<dbReference type="EMBL" id="MU002404">
    <property type="protein sequence ID" value="KAF2786800.1"/>
    <property type="molecule type" value="Genomic_DNA"/>
</dbReference>